<dbReference type="RefSeq" id="XP_040972692.1">
    <property type="nucleotide sequence ID" value="XM_041116758.1"/>
</dbReference>
<evidence type="ECO:0000313" key="10">
    <source>
        <dbReference type="RefSeq" id="XP_040972693.1"/>
    </source>
</evidence>
<evidence type="ECO:0000313" key="12">
    <source>
        <dbReference type="RefSeq" id="XP_040972695.1"/>
    </source>
</evidence>
<dbReference type="RefSeq" id="XP_040972688.1">
    <property type="nucleotide sequence ID" value="XM_041116754.1"/>
</dbReference>
<dbReference type="GeneID" id="107955494"/>
<sequence>MTEIVKTSNTGEGSEISVNNSNPISEFQNIQVAYRLNEKNYLKWSQLVRTFLKGRGKLSHLLGTGPKEGDLKFDAWDEQDFMVMSWLWNSMMPEISDTCMFLSTSKEIWEAVKQTYSKVRDAAQIYEIKTKISSTKQGSRSITEYSNLLQSLWQEMDHYQCIQMKCSEDAALLKRFVEKDRIYDFLVGLNVEFDAIRVQILVKEELPSLNETIAIVRAEEGRRGVMVENNQVDSSALVTNAVNERRFGLEQPTSEDNRQIERTKSFNKDSVWCTYCKKARHTKGRCWKLHGKPQTTNKNFSKKGGQSKGQGRANTARQLDKKNSSQELLIEFNKEIEKLKNLLGSLEKTSSTGTCSLAFSGISSPQSSKVSNTDTKSSWVIDSGATDHMTHSSQIFFSYTPCSSVTDLGFLPHNPCGLRQFLTPKTPKSA</sequence>
<dbReference type="RefSeq" id="XP_040972695.1">
    <property type="nucleotide sequence ID" value="XM_041116761.1"/>
</dbReference>
<proteinExistence type="predicted"/>
<evidence type="ECO:0000313" key="4">
    <source>
        <dbReference type="RefSeq" id="XP_040972687.1"/>
    </source>
</evidence>
<evidence type="ECO:0000313" key="5">
    <source>
        <dbReference type="RefSeq" id="XP_040972688.1"/>
    </source>
</evidence>
<dbReference type="RefSeq" id="XP_040972696.1">
    <property type="nucleotide sequence ID" value="XM_041116762.1"/>
</dbReference>
<dbReference type="RefSeq" id="XP_040972690.1">
    <property type="nucleotide sequence ID" value="XM_041116756.1"/>
</dbReference>
<evidence type="ECO:0000256" key="2">
    <source>
        <dbReference type="SAM" id="MobiDB-lite"/>
    </source>
</evidence>
<protein>
    <recommendedName>
        <fullName evidence="14">Retrotransposon gag domain-containing protein</fullName>
    </recommendedName>
</protein>
<evidence type="ECO:0000313" key="9">
    <source>
        <dbReference type="RefSeq" id="XP_040972692.1"/>
    </source>
</evidence>
<gene>
    <name evidence="4 5 6 7 8 9 10 11 12 13" type="primary">LOC107955494</name>
</gene>
<reference evidence="3" key="1">
    <citation type="journal article" date="2020" name="Nat. Genet.">
        <title>Genomic diversifications of five Gossypium allopolyploid species and their impact on cotton improvement.</title>
        <authorList>
            <person name="Chen Z.J."/>
            <person name="Sreedasyam A."/>
            <person name="Ando A."/>
            <person name="Song Q."/>
            <person name="De Santiago L.M."/>
            <person name="Hulse-Kemp A.M."/>
            <person name="Ding M."/>
            <person name="Ye W."/>
            <person name="Kirkbride R.C."/>
            <person name="Jenkins J."/>
            <person name="Plott C."/>
            <person name="Lovell J."/>
            <person name="Lin Y.M."/>
            <person name="Vaughn R."/>
            <person name="Liu B."/>
            <person name="Simpson S."/>
            <person name="Scheffler B.E."/>
            <person name="Wen L."/>
            <person name="Saski C.A."/>
            <person name="Grover C.E."/>
            <person name="Hu G."/>
            <person name="Conover J.L."/>
            <person name="Carlson J.W."/>
            <person name="Shu S."/>
            <person name="Boston L.B."/>
            <person name="Williams M."/>
            <person name="Peterson D.G."/>
            <person name="McGee K."/>
            <person name="Jones D.C."/>
            <person name="Wendel J.F."/>
            <person name="Stelly D.M."/>
            <person name="Grimwood J."/>
            <person name="Schmutz J."/>
        </authorList>
    </citation>
    <scope>NUCLEOTIDE SEQUENCE [LARGE SCALE GENOMIC DNA]</scope>
    <source>
        <strain evidence="3">cv. TM-1</strain>
    </source>
</reference>
<keyword evidence="3" id="KW-1185">Reference proteome</keyword>
<evidence type="ECO:0000313" key="8">
    <source>
        <dbReference type="RefSeq" id="XP_040972691.1"/>
    </source>
</evidence>
<dbReference type="RefSeq" id="XP_040972687.1">
    <property type="nucleotide sequence ID" value="XM_041116753.1"/>
</dbReference>
<dbReference type="Proteomes" id="UP000818029">
    <property type="component" value="Chromosome A07"/>
</dbReference>
<accession>A0ABM3C051</accession>
<evidence type="ECO:0000313" key="11">
    <source>
        <dbReference type="RefSeq" id="XP_040972694.1"/>
    </source>
</evidence>
<name>A0ABM3C051_GOSHI</name>
<evidence type="ECO:0000313" key="7">
    <source>
        <dbReference type="RefSeq" id="XP_040972690.1"/>
    </source>
</evidence>
<dbReference type="RefSeq" id="XP_040972694.1">
    <property type="nucleotide sequence ID" value="XM_041116760.1"/>
</dbReference>
<feature type="coiled-coil region" evidence="1">
    <location>
        <begin position="322"/>
        <end position="349"/>
    </location>
</feature>
<dbReference type="RefSeq" id="XP_040972693.1">
    <property type="nucleotide sequence ID" value="XM_041116759.1"/>
</dbReference>
<evidence type="ECO:0000313" key="6">
    <source>
        <dbReference type="RefSeq" id="XP_040972689.1"/>
    </source>
</evidence>
<dbReference type="RefSeq" id="XP_040972691.1">
    <property type="nucleotide sequence ID" value="XM_041116757.1"/>
</dbReference>
<feature type="region of interest" description="Disordered" evidence="2">
    <location>
        <begin position="289"/>
        <end position="321"/>
    </location>
</feature>
<keyword evidence="1" id="KW-0175">Coiled coil</keyword>
<dbReference type="RefSeq" id="XP_040972689.1">
    <property type="nucleotide sequence ID" value="XM_041116755.1"/>
</dbReference>
<organism evidence="3 6">
    <name type="scientific">Gossypium hirsutum</name>
    <name type="common">Upland cotton</name>
    <name type="synonym">Gossypium mexicanum</name>
    <dbReference type="NCBI Taxonomy" id="3635"/>
    <lineage>
        <taxon>Eukaryota</taxon>
        <taxon>Viridiplantae</taxon>
        <taxon>Streptophyta</taxon>
        <taxon>Embryophyta</taxon>
        <taxon>Tracheophyta</taxon>
        <taxon>Spermatophyta</taxon>
        <taxon>Magnoliopsida</taxon>
        <taxon>eudicotyledons</taxon>
        <taxon>Gunneridae</taxon>
        <taxon>Pentapetalae</taxon>
        <taxon>rosids</taxon>
        <taxon>malvids</taxon>
        <taxon>Malvales</taxon>
        <taxon>Malvaceae</taxon>
        <taxon>Malvoideae</taxon>
        <taxon>Gossypium</taxon>
    </lineage>
</organism>
<evidence type="ECO:0000313" key="3">
    <source>
        <dbReference type="Proteomes" id="UP000818029"/>
    </source>
</evidence>
<dbReference type="PANTHER" id="PTHR34222:SF37">
    <property type="entry name" value="RETROTRANSPOSON GAG DOMAIN-CONTAINING PROTEIN"/>
    <property type="match status" value="1"/>
</dbReference>
<reference evidence="4 5" key="2">
    <citation type="submission" date="2025-05" db="UniProtKB">
        <authorList>
            <consortium name="RefSeq"/>
        </authorList>
    </citation>
    <scope>IDENTIFICATION</scope>
</reference>
<evidence type="ECO:0000313" key="13">
    <source>
        <dbReference type="RefSeq" id="XP_040972696.1"/>
    </source>
</evidence>
<evidence type="ECO:0008006" key="14">
    <source>
        <dbReference type="Google" id="ProtNLM"/>
    </source>
</evidence>
<evidence type="ECO:0000256" key="1">
    <source>
        <dbReference type="SAM" id="Coils"/>
    </source>
</evidence>
<dbReference type="PANTHER" id="PTHR34222">
    <property type="entry name" value="GAG_PRE-INTEGRS DOMAIN-CONTAINING PROTEIN"/>
    <property type="match status" value="1"/>
</dbReference>